<name>A0A8J8WF39_CHIOP</name>
<evidence type="ECO:0000313" key="3">
    <source>
        <dbReference type="Proteomes" id="UP000770661"/>
    </source>
</evidence>
<evidence type="ECO:0000256" key="1">
    <source>
        <dbReference type="SAM" id="MobiDB-lite"/>
    </source>
</evidence>
<organism evidence="2 3">
    <name type="scientific">Chionoecetes opilio</name>
    <name type="common">Atlantic snow crab</name>
    <name type="synonym">Cancer opilio</name>
    <dbReference type="NCBI Taxonomy" id="41210"/>
    <lineage>
        <taxon>Eukaryota</taxon>
        <taxon>Metazoa</taxon>
        <taxon>Ecdysozoa</taxon>
        <taxon>Arthropoda</taxon>
        <taxon>Crustacea</taxon>
        <taxon>Multicrustacea</taxon>
        <taxon>Malacostraca</taxon>
        <taxon>Eumalacostraca</taxon>
        <taxon>Eucarida</taxon>
        <taxon>Decapoda</taxon>
        <taxon>Pleocyemata</taxon>
        <taxon>Brachyura</taxon>
        <taxon>Eubrachyura</taxon>
        <taxon>Majoidea</taxon>
        <taxon>Majidae</taxon>
        <taxon>Chionoecetes</taxon>
    </lineage>
</organism>
<evidence type="ECO:0000313" key="2">
    <source>
        <dbReference type="EMBL" id="KAG0699839.1"/>
    </source>
</evidence>
<sequence>MGTTHFTEDYARLEARPWTHTCLTSEMLLGRKVGTLPRRACGGSRTTPAKVVINITPLHHTSYNQSLSREVIHPRHDAKRQTEGRMPSLPVGGGRCLSRTANIRPDPRKNARSYQPLQNVYRSFMKYVKPDFTSLRRKLTRDLPSWGRNQRRPEHPLAKSHLWRQRPTAVPHNQELPGKDATGSPLQPKREKVSLGIKEIVVQPEGAPPDLHQEFGLSNKASYPRRTNGKNYVAAFQMFAGNVGGGEGGCLAGILVEGPLHETAAKAQALWNCQNRGQWRPNPINRPSARTSDAGGTRWKLSCAGLLESGTQRKGQLNVVSRKQGLSAFYEGDKTCYSVCKNYEAVCHLLISAVPRRMPTGIFLPTSSSEGPGGPFRLTPASWRPGAESTTCWRTTTTRGWPSGRFGTCFRNGPPDGTALHPHFKLGVVGYLRDGLKGNIRGGSQGGMTKGATDEGRDAQRRPGRTCLIKGTKLHPPPPPRRWGGLQHRSDIPAQEVIPDGRPLREAGLRKENLHLLRGEEAVLGGSLL</sequence>
<dbReference type="EMBL" id="JACEEZ010025540">
    <property type="protein sequence ID" value="KAG0699839.1"/>
    <property type="molecule type" value="Genomic_DNA"/>
</dbReference>
<feature type="region of interest" description="Disordered" evidence="1">
    <location>
        <begin position="440"/>
        <end position="487"/>
    </location>
</feature>
<feature type="compositionally biased region" description="Gly residues" evidence="1">
    <location>
        <begin position="440"/>
        <end position="449"/>
    </location>
</feature>
<protein>
    <submittedName>
        <fullName evidence="2">Uncharacterized protein</fullName>
    </submittedName>
</protein>
<dbReference type="Proteomes" id="UP000770661">
    <property type="component" value="Unassembled WGS sequence"/>
</dbReference>
<feature type="region of interest" description="Disordered" evidence="1">
    <location>
        <begin position="163"/>
        <end position="190"/>
    </location>
</feature>
<feature type="region of interest" description="Disordered" evidence="1">
    <location>
        <begin position="75"/>
        <end position="111"/>
    </location>
</feature>
<gene>
    <name evidence="2" type="ORF">GWK47_025740</name>
</gene>
<proteinExistence type="predicted"/>
<accession>A0A8J8WF39</accession>
<feature type="compositionally biased region" description="Basic and acidic residues" evidence="1">
    <location>
        <begin position="452"/>
        <end position="461"/>
    </location>
</feature>
<reference evidence="2" key="1">
    <citation type="submission" date="2020-07" db="EMBL/GenBank/DDBJ databases">
        <title>The High-quality genome of the commercially important snow crab, Chionoecetes opilio.</title>
        <authorList>
            <person name="Jeong J.-H."/>
            <person name="Ryu S."/>
        </authorList>
    </citation>
    <scope>NUCLEOTIDE SEQUENCE</scope>
    <source>
        <strain evidence="2">MADBK_172401_WGS</strain>
        <tissue evidence="2">Digestive gland</tissue>
    </source>
</reference>
<keyword evidence="3" id="KW-1185">Reference proteome</keyword>
<dbReference type="AlphaFoldDB" id="A0A8J8WF39"/>
<comment type="caution">
    <text evidence="2">The sequence shown here is derived from an EMBL/GenBank/DDBJ whole genome shotgun (WGS) entry which is preliminary data.</text>
</comment>